<accession>A0A1Q5PA94</accession>
<dbReference type="EMBL" id="LVWA01000010">
    <property type="protein sequence ID" value="OKL39148.1"/>
    <property type="molecule type" value="Genomic_DNA"/>
</dbReference>
<protein>
    <recommendedName>
        <fullName evidence="3">Lipoprotein</fullName>
    </recommendedName>
</protein>
<proteinExistence type="predicted"/>
<keyword evidence="2" id="KW-1185">Reference proteome</keyword>
<dbReference type="PROSITE" id="PS51257">
    <property type="entry name" value="PROKAR_LIPOPROTEIN"/>
    <property type="match status" value="1"/>
</dbReference>
<reference evidence="1 2" key="1">
    <citation type="submission" date="2016-03" db="EMBL/GenBank/DDBJ databases">
        <title>Genome sequence of Pontibacter sp. nov., of the family cytophagaceae, isolated from marine sediment of the Yellow Sea, China.</title>
        <authorList>
            <person name="Zhang G."/>
            <person name="Zhang R."/>
        </authorList>
    </citation>
    <scope>NUCLEOTIDE SEQUENCE [LARGE SCALE GENOMIC DNA]</scope>
    <source>
        <strain evidence="1 2">S10-8</strain>
    </source>
</reference>
<dbReference type="SUPFAM" id="SSF82171">
    <property type="entry name" value="DPP6 N-terminal domain-like"/>
    <property type="match status" value="1"/>
</dbReference>
<name>A0A1Q5PA94_9BACT</name>
<organism evidence="1 2">
    <name type="scientific">Pontibacter flavimaris</name>
    <dbReference type="NCBI Taxonomy" id="1797110"/>
    <lineage>
        <taxon>Bacteria</taxon>
        <taxon>Pseudomonadati</taxon>
        <taxon>Bacteroidota</taxon>
        <taxon>Cytophagia</taxon>
        <taxon>Cytophagales</taxon>
        <taxon>Hymenobacteraceae</taxon>
        <taxon>Pontibacter</taxon>
    </lineage>
</organism>
<dbReference type="OrthoDB" id="9798438at2"/>
<dbReference type="AlphaFoldDB" id="A0A1Q5PA94"/>
<evidence type="ECO:0000313" key="2">
    <source>
        <dbReference type="Proteomes" id="UP000186551"/>
    </source>
</evidence>
<gene>
    <name evidence="1" type="ORF">A3841_04160</name>
</gene>
<dbReference type="STRING" id="1797110.A3841_04160"/>
<evidence type="ECO:0008006" key="3">
    <source>
        <dbReference type="Google" id="ProtNLM"/>
    </source>
</evidence>
<comment type="caution">
    <text evidence="1">The sequence shown here is derived from an EMBL/GenBank/DDBJ whole genome shotgun (WGS) entry which is preliminary data.</text>
</comment>
<evidence type="ECO:0000313" key="1">
    <source>
        <dbReference type="EMBL" id="OKL39148.1"/>
    </source>
</evidence>
<dbReference type="RefSeq" id="WP_073854013.1">
    <property type="nucleotide sequence ID" value="NZ_LVWA01000010.1"/>
</dbReference>
<sequence length="287" mass="32778">MLYKIFTAYIYLQTLFCGCGPDRRNGGFSRPDFKYKLERVARLDRQIQESSGLAHAPDSTFWTHGDSGTPAELYRFNLSGELLQTLPLELENRDWEELAESGEQLFIGDFGNNLNSRKDLQIHILSKEDHTLEGTLYFSFEDQEQFPPAENDRHFDLEAFFYHQDSLYLFTKSRGKDKQLKLYTLPAQSGTHVARLQEQLPVTAMTTAAALSPDQRQFAILGYGKVYLFEVQDGNINLSGKHYCLKVGKTGQAEAILYTSQNQLLLTNESGKVFRLTLTREHGRQGK</sequence>
<dbReference type="Proteomes" id="UP000186551">
    <property type="component" value="Unassembled WGS sequence"/>
</dbReference>